<evidence type="ECO:0000256" key="4">
    <source>
        <dbReference type="ARBA" id="ARBA00022917"/>
    </source>
</evidence>
<dbReference type="GO" id="GO:0005525">
    <property type="term" value="F:GTP binding"/>
    <property type="evidence" value="ECO:0007669"/>
    <property type="project" value="UniProtKB-KW"/>
</dbReference>
<feature type="domain" description="Tr-type G" evidence="8">
    <location>
        <begin position="109"/>
        <end position="381"/>
    </location>
</feature>
<dbReference type="Gene3D" id="2.40.30.10">
    <property type="entry name" value="Translation factors"/>
    <property type="match status" value="2"/>
</dbReference>
<name>A0A7R8X6X8_9CRUS</name>
<dbReference type="SUPFAM" id="SSF50447">
    <property type="entry name" value="Translation proteins"/>
    <property type="match status" value="2"/>
</dbReference>
<comment type="function">
    <text evidence="6">One of the essential components for the initiation of protein synthesis. Protects formylmethionyl-tRNA from spontaneous hydrolysis and promotes its binding to the 30S ribosomal subunits. Also involved in the hydrolysis of GTP during the formation of the 70S ribosomal complex.</text>
</comment>
<dbReference type="InterPro" id="IPR005225">
    <property type="entry name" value="Small_GTP-bd"/>
</dbReference>
<dbReference type="NCBIfam" id="TIGR00231">
    <property type="entry name" value="small_GTP"/>
    <property type="match status" value="1"/>
</dbReference>
<dbReference type="InterPro" id="IPR036925">
    <property type="entry name" value="TIF_IF2_dom3_sf"/>
</dbReference>
<dbReference type="Pfam" id="PF22042">
    <property type="entry name" value="EF-G_D2"/>
    <property type="match status" value="1"/>
</dbReference>
<keyword evidence="10" id="KW-1185">Reference proteome</keyword>
<evidence type="ECO:0000313" key="10">
    <source>
        <dbReference type="Proteomes" id="UP000677054"/>
    </source>
</evidence>
<evidence type="ECO:0000256" key="6">
    <source>
        <dbReference type="ARBA" id="ARBA00025162"/>
    </source>
</evidence>
<dbReference type="AlphaFoldDB" id="A0A7R8X6X8"/>
<comment type="similarity">
    <text evidence="1">Belongs to the TRAFAC class translation factor GTPase superfamily. Classic translation factor GTPase family. IF-2 subfamily.</text>
</comment>
<dbReference type="CDD" id="cd03692">
    <property type="entry name" value="mtIF2_IVc"/>
    <property type="match status" value="1"/>
</dbReference>
<gene>
    <name evidence="9" type="ORF">DSTB1V02_LOCUS5014</name>
</gene>
<evidence type="ECO:0000256" key="3">
    <source>
        <dbReference type="ARBA" id="ARBA00022741"/>
    </source>
</evidence>
<dbReference type="SUPFAM" id="SSF52156">
    <property type="entry name" value="Initiation factor IF2/eIF5b, domain 3"/>
    <property type="match status" value="1"/>
</dbReference>
<dbReference type="InterPro" id="IPR000795">
    <property type="entry name" value="T_Tr_GTP-bd_dom"/>
</dbReference>
<dbReference type="FunFam" id="2.40.30.10:FF:000008">
    <property type="entry name" value="Translation initiation factor IF-2"/>
    <property type="match status" value="1"/>
</dbReference>
<dbReference type="OrthoDB" id="361630at2759"/>
<dbReference type="FunFam" id="2.40.30.10:FF:000007">
    <property type="entry name" value="Translation initiation factor IF-2"/>
    <property type="match status" value="1"/>
</dbReference>
<dbReference type="CDD" id="cd01887">
    <property type="entry name" value="IF2_eIF5B"/>
    <property type="match status" value="1"/>
</dbReference>
<dbReference type="Pfam" id="PF11987">
    <property type="entry name" value="IF-2"/>
    <property type="match status" value="1"/>
</dbReference>
<evidence type="ECO:0000256" key="2">
    <source>
        <dbReference type="ARBA" id="ARBA00022540"/>
    </source>
</evidence>
<keyword evidence="4" id="KW-0648">Protein biosynthesis</keyword>
<organism evidence="9">
    <name type="scientific">Darwinula stevensoni</name>
    <dbReference type="NCBI Taxonomy" id="69355"/>
    <lineage>
        <taxon>Eukaryota</taxon>
        <taxon>Metazoa</taxon>
        <taxon>Ecdysozoa</taxon>
        <taxon>Arthropoda</taxon>
        <taxon>Crustacea</taxon>
        <taxon>Oligostraca</taxon>
        <taxon>Ostracoda</taxon>
        <taxon>Podocopa</taxon>
        <taxon>Podocopida</taxon>
        <taxon>Darwinulocopina</taxon>
        <taxon>Darwinuloidea</taxon>
        <taxon>Darwinulidae</taxon>
        <taxon>Darwinula</taxon>
    </lineage>
</organism>
<dbReference type="CDD" id="cd03702">
    <property type="entry name" value="IF2_mtIF2_II"/>
    <property type="match status" value="1"/>
</dbReference>
<sequence>ELSKIPHKIQQKQSAAIISVWKNMTVQDLAAAMGRDIDQVFEAMLYVENADAYDSPTSQINQLGVIVETVKRCGMRCVTIASPDSIHDFSSDSKDVTRRPPPDRKMMVKCPPVVTIMGHVDHGKTTLLDSLRHSHIVETEYGGITQHIGAFSVKLETGESVTFLDTPGHAAFSAMRARGATVTDIVVLIVAADDGVKEQTIESLHLAREAQGAILPFSLLDLILYISTHTEDSFLPVPIIVAINKIDKVGVDLKEQRKRVREEKKELKEIEVKKRKDERKAKKNQQKSVAGEPERVTGKPKKRIKEDMVTVTNVGLTKKPGENKSTKGLRLTERCKRMLLGQGLDLEEFGGDVQCIPISALEGKNLDLLIDAILTQAEISDIRCDPKGPVEGVIIESCTDPGRGKLCTAIIQRGTLYKGTILVAGEAWAKVRSMFNDQGLPILDAPPATPVEIVGWRELPSAGDEILEVPSEKKAHEVVAWRRHVHLQEKGDQDLSAIQEKMEEHLRVYKAELEERRRLRVRRLRRRGLRPKENPSFPDDNSRLAIVIKGDVDGSVEAILDVLDTYHSPLCHLDIIHYGIGAVSMKDIEFAEAFQGQSLGVQLCDSALFPSFTFPYSLLGEADVLQEFLVSEGRKKIPVAGSRCTKGVLKKSANFRVLRGGNILHEGSLSSMRHLKNEVDAIKKDTECGLCFQDISLRFQPGDTIICFQIVKQPQKIDWDPGF</sequence>
<evidence type="ECO:0000256" key="1">
    <source>
        <dbReference type="ARBA" id="ARBA00007733"/>
    </source>
</evidence>
<feature type="region of interest" description="Disordered" evidence="7">
    <location>
        <begin position="275"/>
        <end position="304"/>
    </location>
</feature>
<proteinExistence type="inferred from homology"/>
<dbReference type="PANTHER" id="PTHR43381">
    <property type="entry name" value="TRANSLATION INITIATION FACTOR IF-2-RELATED"/>
    <property type="match status" value="1"/>
</dbReference>
<dbReference type="PROSITE" id="PS51722">
    <property type="entry name" value="G_TR_2"/>
    <property type="match status" value="1"/>
</dbReference>
<dbReference type="InterPro" id="IPR053905">
    <property type="entry name" value="EF-G-like_DII"/>
</dbReference>
<dbReference type="GO" id="GO:0005737">
    <property type="term" value="C:cytoplasm"/>
    <property type="evidence" value="ECO:0007669"/>
    <property type="project" value="TreeGrafter"/>
</dbReference>
<dbReference type="InterPro" id="IPR027417">
    <property type="entry name" value="P-loop_NTPase"/>
</dbReference>
<evidence type="ECO:0000256" key="5">
    <source>
        <dbReference type="ARBA" id="ARBA00023134"/>
    </source>
</evidence>
<dbReference type="InterPro" id="IPR009000">
    <property type="entry name" value="Transl_B-barrel_sf"/>
</dbReference>
<dbReference type="EMBL" id="LR900304">
    <property type="protein sequence ID" value="CAD7245138.1"/>
    <property type="molecule type" value="Genomic_DNA"/>
</dbReference>
<dbReference type="PANTHER" id="PTHR43381:SF20">
    <property type="entry name" value="TRANSLATION INITIATION FACTOR IF-2, MITOCHONDRIAL"/>
    <property type="match status" value="1"/>
</dbReference>
<dbReference type="FunFam" id="3.40.50.300:FF:000019">
    <property type="entry name" value="Translation initiation factor IF-2"/>
    <property type="match status" value="1"/>
</dbReference>
<keyword evidence="5" id="KW-0342">GTP-binding</keyword>
<evidence type="ECO:0000313" key="9">
    <source>
        <dbReference type="EMBL" id="CAD7245138.1"/>
    </source>
</evidence>
<dbReference type="SUPFAM" id="SSF52540">
    <property type="entry name" value="P-loop containing nucleoside triphosphate hydrolases"/>
    <property type="match status" value="1"/>
</dbReference>
<dbReference type="EMBL" id="CAJPEV010000787">
    <property type="protein sequence ID" value="CAG0888548.1"/>
    <property type="molecule type" value="Genomic_DNA"/>
</dbReference>
<reference evidence="9" key="1">
    <citation type="submission" date="2020-11" db="EMBL/GenBank/DDBJ databases">
        <authorList>
            <person name="Tran Van P."/>
        </authorList>
    </citation>
    <scope>NUCLEOTIDE SEQUENCE</scope>
</reference>
<evidence type="ECO:0000256" key="7">
    <source>
        <dbReference type="SAM" id="MobiDB-lite"/>
    </source>
</evidence>
<dbReference type="InterPro" id="IPR023115">
    <property type="entry name" value="TIF_IF2_dom3"/>
</dbReference>
<dbReference type="GO" id="GO:0003743">
    <property type="term" value="F:translation initiation factor activity"/>
    <property type="evidence" value="ECO:0007669"/>
    <property type="project" value="UniProtKB-KW"/>
</dbReference>
<dbReference type="InterPro" id="IPR044145">
    <property type="entry name" value="IF2_II"/>
</dbReference>
<keyword evidence="2" id="KW-0396">Initiation factor</keyword>
<dbReference type="GO" id="GO:0003924">
    <property type="term" value="F:GTPase activity"/>
    <property type="evidence" value="ECO:0007669"/>
    <property type="project" value="InterPro"/>
</dbReference>
<feature type="non-terminal residue" evidence="9">
    <location>
        <position position="723"/>
    </location>
</feature>
<dbReference type="Gene3D" id="3.40.50.10050">
    <property type="entry name" value="Translation initiation factor IF- 2, domain 3"/>
    <property type="match status" value="1"/>
</dbReference>
<dbReference type="Pfam" id="PF00009">
    <property type="entry name" value="GTP_EFTU"/>
    <property type="match status" value="1"/>
</dbReference>
<protein>
    <recommendedName>
        <fullName evidence="8">Tr-type G domain-containing protein</fullName>
    </recommendedName>
</protein>
<dbReference type="Proteomes" id="UP000677054">
    <property type="component" value="Unassembled WGS sequence"/>
</dbReference>
<evidence type="ECO:0000259" key="8">
    <source>
        <dbReference type="PROSITE" id="PS51722"/>
    </source>
</evidence>
<dbReference type="Gene3D" id="3.40.50.300">
    <property type="entry name" value="P-loop containing nucleotide triphosphate hydrolases"/>
    <property type="match status" value="1"/>
</dbReference>
<accession>A0A7R8X6X8</accession>
<dbReference type="InterPro" id="IPR015760">
    <property type="entry name" value="TIF_IF2"/>
</dbReference>
<keyword evidence="3" id="KW-0547">Nucleotide-binding</keyword>